<reference evidence="1 2" key="1">
    <citation type="submission" date="2020-04" db="EMBL/GenBank/DDBJ databases">
        <title>Flammeovirgaceae bacterium KN852 isolated from deep sea.</title>
        <authorList>
            <person name="Zhang D.-C."/>
        </authorList>
    </citation>
    <scope>NUCLEOTIDE SEQUENCE [LARGE SCALE GENOMIC DNA]</scope>
    <source>
        <strain evidence="1 2">KN852</strain>
    </source>
</reference>
<protein>
    <submittedName>
        <fullName evidence="1">Carboxypeptidase-like regulatory domain-containing protein</fullName>
    </submittedName>
</protein>
<dbReference type="AlphaFoldDB" id="A0A848J3W8"/>
<proteinExistence type="predicted"/>
<keyword evidence="1" id="KW-0121">Carboxypeptidase</keyword>
<keyword evidence="1" id="KW-0645">Protease</keyword>
<dbReference type="Pfam" id="PF13715">
    <property type="entry name" value="CarbopepD_reg_2"/>
    <property type="match status" value="1"/>
</dbReference>
<gene>
    <name evidence="1" type="ORF">HH304_11620</name>
</gene>
<name>A0A848J3W8_9BACT</name>
<sequence>MKNHIFLSLIFFISFSLVGQNKTYLVQILDNTSGEPVPFANVMFEDLFEGTNANENGFFRLVDSQKYLGRNVIISCVGYKDLKISYNELIIRSTIRLIPDTKVLNEVMVSAEPEKPVDIMKKVIDFINQTRHLNDIHYYNIDSEVSDFIDTLHISTINQVVDIYDEPIVHIIGVQPYDKPSFKKLSYYASYPWNAIINNNINRVPVFEYEKLDYFVFSYNFDSSSSRYLKIDFNAIKHSRKVLNTNSAKDYSGSLIVDIESYQLKSMILNIEYENGSYNYTRMNFDLIKNELIPLLTIERRKIEHVLIVNHTNWLKSEENSGKEVKMNHDLEHINPSEAVFENYNNFVR</sequence>
<organism evidence="1 2">
    <name type="scientific">Marinigracilibium pacificum</name>
    <dbReference type="NCBI Taxonomy" id="2729599"/>
    <lineage>
        <taxon>Bacteria</taxon>
        <taxon>Pseudomonadati</taxon>
        <taxon>Bacteroidota</taxon>
        <taxon>Cytophagia</taxon>
        <taxon>Cytophagales</taxon>
        <taxon>Flammeovirgaceae</taxon>
        <taxon>Marinigracilibium</taxon>
    </lineage>
</organism>
<keyword evidence="1" id="KW-0378">Hydrolase</keyword>
<comment type="caution">
    <text evidence="1">The sequence shown here is derived from an EMBL/GenBank/DDBJ whole genome shotgun (WGS) entry which is preliminary data.</text>
</comment>
<keyword evidence="2" id="KW-1185">Reference proteome</keyword>
<dbReference type="Proteomes" id="UP000559010">
    <property type="component" value="Unassembled WGS sequence"/>
</dbReference>
<dbReference type="RefSeq" id="WP_169681594.1">
    <property type="nucleotide sequence ID" value="NZ_JABBNU010000006.1"/>
</dbReference>
<evidence type="ECO:0000313" key="1">
    <source>
        <dbReference type="EMBL" id="NMM49049.1"/>
    </source>
</evidence>
<dbReference type="GO" id="GO:0004180">
    <property type="term" value="F:carboxypeptidase activity"/>
    <property type="evidence" value="ECO:0007669"/>
    <property type="project" value="UniProtKB-KW"/>
</dbReference>
<accession>A0A848J3W8</accession>
<dbReference type="InterPro" id="IPR008969">
    <property type="entry name" value="CarboxyPept-like_regulatory"/>
</dbReference>
<dbReference type="SUPFAM" id="SSF49464">
    <property type="entry name" value="Carboxypeptidase regulatory domain-like"/>
    <property type="match status" value="1"/>
</dbReference>
<evidence type="ECO:0000313" key="2">
    <source>
        <dbReference type="Proteomes" id="UP000559010"/>
    </source>
</evidence>
<dbReference type="EMBL" id="JABBNU010000006">
    <property type="protein sequence ID" value="NMM49049.1"/>
    <property type="molecule type" value="Genomic_DNA"/>
</dbReference>